<evidence type="ECO:0000313" key="2">
    <source>
        <dbReference type="EMBL" id="QSQ20654.1"/>
    </source>
</evidence>
<accession>A0ABX7NP70</accession>
<feature type="compositionally biased region" description="Pro residues" evidence="1">
    <location>
        <begin position="291"/>
        <end position="305"/>
    </location>
</feature>
<organism evidence="2 3">
    <name type="scientific">Pyxidicoccus parkwayensis</name>
    <dbReference type="NCBI Taxonomy" id="2813578"/>
    <lineage>
        <taxon>Bacteria</taxon>
        <taxon>Pseudomonadati</taxon>
        <taxon>Myxococcota</taxon>
        <taxon>Myxococcia</taxon>
        <taxon>Myxococcales</taxon>
        <taxon>Cystobacterineae</taxon>
        <taxon>Myxococcaceae</taxon>
        <taxon>Pyxidicoccus</taxon>
    </lineage>
</organism>
<reference evidence="2 3" key="1">
    <citation type="submission" date="2021-02" db="EMBL/GenBank/DDBJ databases">
        <title>De Novo genome assembly of isolated myxobacteria.</title>
        <authorList>
            <person name="Stevens D.C."/>
        </authorList>
    </citation>
    <scope>NUCLEOTIDE SEQUENCE [LARGE SCALE GENOMIC DNA]</scope>
    <source>
        <strain evidence="3">SCPEA02</strain>
    </source>
</reference>
<feature type="region of interest" description="Disordered" evidence="1">
    <location>
        <begin position="285"/>
        <end position="315"/>
    </location>
</feature>
<feature type="region of interest" description="Disordered" evidence="1">
    <location>
        <begin position="244"/>
        <end position="266"/>
    </location>
</feature>
<name>A0ABX7NP70_9BACT</name>
<dbReference type="Proteomes" id="UP000662747">
    <property type="component" value="Chromosome"/>
</dbReference>
<feature type="region of interest" description="Disordered" evidence="1">
    <location>
        <begin position="1"/>
        <end position="27"/>
    </location>
</feature>
<protein>
    <recommendedName>
        <fullName evidence="4">Adhesin domain-containing protein</fullName>
    </recommendedName>
</protein>
<evidence type="ECO:0008006" key="4">
    <source>
        <dbReference type="Google" id="ProtNLM"/>
    </source>
</evidence>
<keyword evidence="3" id="KW-1185">Reference proteome</keyword>
<dbReference type="RefSeq" id="WP_206722234.1">
    <property type="nucleotide sequence ID" value="NZ_CP071090.1"/>
</dbReference>
<evidence type="ECO:0000256" key="1">
    <source>
        <dbReference type="SAM" id="MobiDB-lite"/>
    </source>
</evidence>
<dbReference type="EMBL" id="CP071090">
    <property type="protein sequence ID" value="QSQ20654.1"/>
    <property type="molecule type" value="Genomic_DNA"/>
</dbReference>
<feature type="compositionally biased region" description="Polar residues" evidence="1">
    <location>
        <begin position="1"/>
        <end position="10"/>
    </location>
</feature>
<sequence>MSESEPSPHSYQAPRETPPGASPRPVERHAIPWGQRAELELNASAASVTVTPLTEGEKPYLLAHGPVEVHVRERGTVTSVELSMREGGGFWSFLWRSMPQVELFLPADARARLKLDAGMVRVAGLKDCELEVSTEAGAADLRDVHGKLTLRASAGSILGQRVGGTFDVQAAAGSVKLEIDALAPGEHRMVSQMGSVDVRLVPGLDVAIDARTSLGSVRNSYPTRPGAPVVLRLETDLGSVRVRESHKLGREEEGEEPRGWEHDARRWQRQAERWQRRAERHAERWARGWGGPPPWAEHGRPPVPRPGTTGGIPDEELRRVLQLVHEQKVSVDDAEKLLRAMQR</sequence>
<gene>
    <name evidence="2" type="ORF">JY651_36285</name>
</gene>
<evidence type="ECO:0000313" key="3">
    <source>
        <dbReference type="Proteomes" id="UP000662747"/>
    </source>
</evidence>
<proteinExistence type="predicted"/>